<name>A0ABQ1PK02_9BACI</name>
<evidence type="ECO:0000313" key="2">
    <source>
        <dbReference type="EMBL" id="GGC98544.1"/>
    </source>
</evidence>
<dbReference type="RefSeq" id="WP_157620143.1">
    <property type="nucleotide sequence ID" value="NZ_BMCJ01000006.1"/>
</dbReference>
<dbReference type="EMBL" id="BMCJ01000006">
    <property type="protein sequence ID" value="GGC98544.1"/>
    <property type="molecule type" value="Genomic_DNA"/>
</dbReference>
<organism evidence="2 3">
    <name type="scientific">Thalassobacillus devorans</name>
    <dbReference type="NCBI Taxonomy" id="279813"/>
    <lineage>
        <taxon>Bacteria</taxon>
        <taxon>Bacillati</taxon>
        <taxon>Bacillota</taxon>
        <taxon>Bacilli</taxon>
        <taxon>Bacillales</taxon>
        <taxon>Bacillaceae</taxon>
        <taxon>Thalassobacillus</taxon>
    </lineage>
</organism>
<reference evidence="3" key="1">
    <citation type="journal article" date="2019" name="Int. J. Syst. Evol. Microbiol.">
        <title>The Global Catalogue of Microorganisms (GCM) 10K type strain sequencing project: providing services to taxonomists for standard genome sequencing and annotation.</title>
        <authorList>
            <consortium name="The Broad Institute Genomics Platform"/>
            <consortium name="The Broad Institute Genome Sequencing Center for Infectious Disease"/>
            <person name="Wu L."/>
            <person name="Ma J."/>
        </authorList>
    </citation>
    <scope>NUCLEOTIDE SEQUENCE [LARGE SCALE GENOMIC DNA]</scope>
    <source>
        <strain evidence="3">CCM 7282</strain>
    </source>
</reference>
<protein>
    <submittedName>
        <fullName evidence="2">Uncharacterized protein</fullName>
    </submittedName>
</protein>
<accession>A0ABQ1PK02</accession>
<gene>
    <name evidence="2" type="ORF">GCM10007216_31670</name>
</gene>
<keyword evidence="1" id="KW-0472">Membrane</keyword>
<dbReference type="Proteomes" id="UP000619534">
    <property type="component" value="Unassembled WGS sequence"/>
</dbReference>
<evidence type="ECO:0000256" key="1">
    <source>
        <dbReference type="SAM" id="Phobius"/>
    </source>
</evidence>
<keyword evidence="3" id="KW-1185">Reference proteome</keyword>
<evidence type="ECO:0000313" key="3">
    <source>
        <dbReference type="Proteomes" id="UP000619534"/>
    </source>
</evidence>
<feature type="transmembrane region" description="Helical" evidence="1">
    <location>
        <begin position="29"/>
        <end position="47"/>
    </location>
</feature>
<feature type="transmembrane region" description="Helical" evidence="1">
    <location>
        <begin position="5"/>
        <end position="23"/>
    </location>
</feature>
<keyword evidence="1" id="KW-1133">Transmembrane helix</keyword>
<comment type="caution">
    <text evidence="2">The sequence shown here is derived from an EMBL/GenBank/DDBJ whole genome shotgun (WGS) entry which is preliminary data.</text>
</comment>
<keyword evidence="1" id="KW-0812">Transmembrane</keyword>
<proteinExistence type="predicted"/>
<sequence length="56" mass="6664">MILAYVIPLMMVTVFFILVFFLVDWLAQIILYTFVVFLLFLPFVLLYKAEGKDEKQ</sequence>